<reference evidence="1 2" key="1">
    <citation type="journal article" date="2023" name="Microbiol. Resour. Announc.">
        <title>Complete Genome Sequence of Imperialibacter roseus strain P4T.</title>
        <authorList>
            <person name="Tizabi D.R."/>
            <person name="Bachvaroff T."/>
            <person name="Hill R.T."/>
        </authorList>
    </citation>
    <scope>NUCLEOTIDE SEQUENCE [LARGE SCALE GENOMIC DNA]</scope>
    <source>
        <strain evidence="1 2">P4T</strain>
    </source>
</reference>
<evidence type="ECO:0008006" key="3">
    <source>
        <dbReference type="Google" id="ProtNLM"/>
    </source>
</evidence>
<protein>
    <recommendedName>
        <fullName evidence="3">Fibronectin type III domain-containing protein</fullName>
    </recommendedName>
</protein>
<dbReference type="RefSeq" id="WP_317489127.1">
    <property type="nucleotide sequence ID" value="NZ_CP136051.1"/>
</dbReference>
<name>A0ABZ0IMZ1_9BACT</name>
<proteinExistence type="predicted"/>
<keyword evidence="2" id="KW-1185">Reference proteome</keyword>
<dbReference type="InterPro" id="IPR013783">
    <property type="entry name" value="Ig-like_fold"/>
</dbReference>
<evidence type="ECO:0000313" key="1">
    <source>
        <dbReference type="EMBL" id="WOK06403.1"/>
    </source>
</evidence>
<accession>A0ABZ0IMZ1</accession>
<dbReference type="Gene3D" id="2.60.40.10">
    <property type="entry name" value="Immunoglobulins"/>
    <property type="match status" value="3"/>
</dbReference>
<dbReference type="InterPro" id="IPR036116">
    <property type="entry name" value="FN3_sf"/>
</dbReference>
<dbReference type="SUPFAM" id="SSF49265">
    <property type="entry name" value="Fibronectin type III"/>
    <property type="match status" value="2"/>
</dbReference>
<sequence>MIFFNSNGQDSFVFARNHPANSARNLSIEVKWYQTLSLFGKEFNVYRREADLAEWQPVSPNPVSRLKTLPSSLIEEDEELDFFIDALNQASPEELEDDFLKLNILLKSFESNEFARFLGIYFKDNEVLPGKSYQYKITILNGSQETVLGQSSFIEAGSYQQTGGVQDLEAYQEGRVINFNWTQNSNLYYAYNLYETDSTGSTNRLNNQPLMLSMQPDSSGVLVFPKPMFKRRGSIEGASYSYYIEGIDYFGEMSQPSSVVNIRIDDVTPPPPPLNLSGRADSLRVLLKWEQEDTGDLKGYTIYRSQKSEGKFEPVTASLLPAGNNTYNEILQVPGPYYYRIEAEDHTGNKSLSEMAFVEAQDVFPPSQPLDLTIKSDTGRFYLTWLENEEPDLKGYLLYRTVDENDPDHYVLLNAEPLDTNYYEQRLPKNVKNEFFYFLVAIDTSFNRSQPSAIATAVLPDVVAPERPVINQVGYSDEGIIVNWTRNVEEDLAGYHLYRFDSLHPEGTQVNQALIAKSSFRFIDRTADGNTEYQYRLAAIDSLANISPLSEAAYAFRREELLLEAQLTVKLKSQKRKKTNWLEWSEIDPKLIRGYVVFRGESERSIKPITGLLASTSFVDKDLKKEAYVYQVRAYSIPGKVIISRTVEWEVR</sequence>
<dbReference type="Proteomes" id="UP001302349">
    <property type="component" value="Chromosome"/>
</dbReference>
<organism evidence="1 2">
    <name type="scientific">Imperialibacter roseus</name>
    <dbReference type="NCBI Taxonomy" id="1324217"/>
    <lineage>
        <taxon>Bacteria</taxon>
        <taxon>Pseudomonadati</taxon>
        <taxon>Bacteroidota</taxon>
        <taxon>Cytophagia</taxon>
        <taxon>Cytophagales</taxon>
        <taxon>Flammeovirgaceae</taxon>
        <taxon>Imperialibacter</taxon>
    </lineage>
</organism>
<gene>
    <name evidence="1" type="ORF">RT717_25335</name>
</gene>
<dbReference type="EMBL" id="CP136051">
    <property type="protein sequence ID" value="WOK06403.1"/>
    <property type="molecule type" value="Genomic_DNA"/>
</dbReference>
<evidence type="ECO:0000313" key="2">
    <source>
        <dbReference type="Proteomes" id="UP001302349"/>
    </source>
</evidence>